<keyword evidence="2" id="KW-1185">Reference proteome</keyword>
<protein>
    <submittedName>
        <fullName evidence="1">Uncharacterized protein</fullName>
    </submittedName>
</protein>
<comment type="caution">
    <text evidence="1">The sequence shown here is derived from an EMBL/GenBank/DDBJ whole genome shotgun (WGS) entry which is preliminary data.</text>
</comment>
<sequence length="106" mass="11795">MWKKLVYVRALSSPVTESEASSSLHSELTNAELAPVKRCIPKIPKLLFKKVELETIAYQETNDSGTVEVAVSVSLTLEGGYLTGRITHGWRFLLSVSSVFAELRRK</sequence>
<dbReference type="Proteomes" id="UP001259832">
    <property type="component" value="Unassembled WGS sequence"/>
</dbReference>
<evidence type="ECO:0000313" key="2">
    <source>
        <dbReference type="Proteomes" id="UP001259832"/>
    </source>
</evidence>
<proteinExistence type="predicted"/>
<dbReference type="AlphaFoldDB" id="A0AAD9G3N8"/>
<dbReference type="EMBL" id="JASMQC010000035">
    <property type="protein sequence ID" value="KAK1931151.1"/>
    <property type="molecule type" value="Genomic_DNA"/>
</dbReference>
<reference evidence="1" key="1">
    <citation type="submission" date="2023-08" db="EMBL/GenBank/DDBJ databases">
        <title>Reference Genome Resource for the Citrus Pathogen Phytophthora citrophthora.</title>
        <authorList>
            <person name="Moller H."/>
            <person name="Coetzee B."/>
            <person name="Rose L.J."/>
            <person name="Van Niekerk J.M."/>
        </authorList>
    </citation>
    <scope>NUCLEOTIDE SEQUENCE</scope>
    <source>
        <strain evidence="1">STE-U-9442</strain>
    </source>
</reference>
<accession>A0AAD9G3N8</accession>
<organism evidence="1 2">
    <name type="scientific">Phytophthora citrophthora</name>
    <dbReference type="NCBI Taxonomy" id="4793"/>
    <lineage>
        <taxon>Eukaryota</taxon>
        <taxon>Sar</taxon>
        <taxon>Stramenopiles</taxon>
        <taxon>Oomycota</taxon>
        <taxon>Peronosporomycetes</taxon>
        <taxon>Peronosporales</taxon>
        <taxon>Peronosporaceae</taxon>
        <taxon>Phytophthora</taxon>
    </lineage>
</organism>
<gene>
    <name evidence="1" type="ORF">P3T76_013340</name>
</gene>
<evidence type="ECO:0000313" key="1">
    <source>
        <dbReference type="EMBL" id="KAK1931151.1"/>
    </source>
</evidence>
<name>A0AAD9G3N8_9STRA</name>